<dbReference type="InterPro" id="IPR027417">
    <property type="entry name" value="P-loop_NTPase"/>
</dbReference>
<gene>
    <name evidence="3" type="ORF">GCM10011342_02260</name>
</gene>
<comment type="caution">
    <text evidence="3">The sequence shown here is derived from an EMBL/GenBank/DDBJ whole genome shotgun (WGS) entry which is preliminary data.</text>
</comment>
<dbReference type="PANTHER" id="PTHR30121">
    <property type="entry name" value="UNCHARACTERIZED PROTEIN YJGR-RELATED"/>
    <property type="match status" value="1"/>
</dbReference>
<feature type="domain" description="AAA+ ATPase" evidence="2">
    <location>
        <begin position="30"/>
        <end position="368"/>
    </location>
</feature>
<keyword evidence="4" id="KW-1185">Reference proteome</keyword>
<dbReference type="InterPro" id="IPR051162">
    <property type="entry name" value="T4SS_component"/>
</dbReference>
<dbReference type="SMART" id="SM00382">
    <property type="entry name" value="AAA"/>
    <property type="match status" value="1"/>
</dbReference>
<evidence type="ECO:0000313" key="4">
    <source>
        <dbReference type="Proteomes" id="UP000613582"/>
    </source>
</evidence>
<dbReference type="AlphaFoldDB" id="A0A8J2V1D6"/>
<sequence length="503" mass="54572">MSDQKNETAGNPGIFVGKGDNPVSLTLKYANRHGLICGATGTGKTVTLQILAEGFSDAGVPVFISDVKGDVAGLSQPGTMKGFLEERAGAIGLDPYEMTGYPTVLWDLFGKQGHPVRATITDMGPLLLARLLGLNDTQEGVLVLAFRVADDEGMLLLDLKDLRALLINISDRRLELQAAYGNVSAASIGAIQRKLLALEEQGADKFFAEPALDLNDFMRTAGDGRGMINILAADRLMMSPKLYATFLLWMLSELFEMLPEAGDPDKPKLVFFFDEAHLLFDDCPPALLDKVETVVRLIRSKGVGVYFVTQNPMDVPDSVSSQLGNRIQHALRAFTPKEHKVIRAAAETFRPNPAFATVDVITELGIGEALVSTLMDKGIPGVVERTLIRPPSSRMGPLTAAERKAVLQSSPLATVYDKTIDRQSAYEVLSQRAEKAEEEARRAAASKERKQAAAEKKQRKAPARGRARRGNSLGGYITKQATSVLTRTLIRSALRGILGSLRK</sequence>
<dbReference type="Gene3D" id="3.40.50.300">
    <property type="entry name" value="P-loop containing nucleotide triphosphate hydrolases"/>
    <property type="match status" value="2"/>
</dbReference>
<dbReference type="Proteomes" id="UP000613582">
    <property type="component" value="Unassembled WGS sequence"/>
</dbReference>
<feature type="region of interest" description="Disordered" evidence="1">
    <location>
        <begin position="438"/>
        <end position="474"/>
    </location>
</feature>
<feature type="compositionally biased region" description="Basic and acidic residues" evidence="1">
    <location>
        <begin position="438"/>
        <end position="456"/>
    </location>
</feature>
<dbReference type="RefSeq" id="WP_188159465.1">
    <property type="nucleotide sequence ID" value="NZ_BMGH01000001.1"/>
</dbReference>
<organism evidence="3 4">
    <name type="scientific">Aquisalinus flavus</name>
    <dbReference type="NCBI Taxonomy" id="1526572"/>
    <lineage>
        <taxon>Bacteria</taxon>
        <taxon>Pseudomonadati</taxon>
        <taxon>Pseudomonadota</taxon>
        <taxon>Alphaproteobacteria</taxon>
        <taxon>Parvularculales</taxon>
        <taxon>Parvularculaceae</taxon>
        <taxon>Aquisalinus</taxon>
    </lineage>
</organism>
<evidence type="ECO:0000256" key="1">
    <source>
        <dbReference type="SAM" id="MobiDB-lite"/>
    </source>
</evidence>
<dbReference type="SUPFAM" id="SSF52540">
    <property type="entry name" value="P-loop containing nucleoside triphosphate hydrolases"/>
    <property type="match status" value="1"/>
</dbReference>
<reference evidence="3" key="1">
    <citation type="journal article" date="2014" name="Int. J. Syst. Evol. Microbiol.">
        <title>Complete genome sequence of Corynebacterium casei LMG S-19264T (=DSM 44701T), isolated from a smear-ripened cheese.</title>
        <authorList>
            <consortium name="US DOE Joint Genome Institute (JGI-PGF)"/>
            <person name="Walter F."/>
            <person name="Albersmeier A."/>
            <person name="Kalinowski J."/>
            <person name="Ruckert C."/>
        </authorList>
    </citation>
    <scope>NUCLEOTIDE SEQUENCE</scope>
    <source>
        <strain evidence="3">CGMCC 1.12921</strain>
    </source>
</reference>
<dbReference type="PANTHER" id="PTHR30121:SF6">
    <property type="entry name" value="SLR6007 PROTEIN"/>
    <property type="match status" value="1"/>
</dbReference>
<name>A0A8J2V1D6_9PROT</name>
<protein>
    <recommendedName>
        <fullName evidence="2">AAA+ ATPase domain-containing protein</fullName>
    </recommendedName>
</protein>
<proteinExistence type="predicted"/>
<dbReference type="InterPro" id="IPR033186">
    <property type="entry name" value="HerA_C"/>
</dbReference>
<accession>A0A8J2V1D6</accession>
<evidence type="ECO:0000259" key="2">
    <source>
        <dbReference type="SMART" id="SM00382"/>
    </source>
</evidence>
<feature type="compositionally biased region" description="Basic residues" evidence="1">
    <location>
        <begin position="457"/>
        <end position="469"/>
    </location>
</feature>
<reference evidence="3" key="2">
    <citation type="submission" date="2020-09" db="EMBL/GenBank/DDBJ databases">
        <authorList>
            <person name="Sun Q."/>
            <person name="Zhou Y."/>
        </authorList>
    </citation>
    <scope>NUCLEOTIDE SEQUENCE</scope>
    <source>
        <strain evidence="3">CGMCC 1.12921</strain>
    </source>
</reference>
<dbReference type="EMBL" id="BMGH01000001">
    <property type="protein sequence ID" value="GGC96930.1"/>
    <property type="molecule type" value="Genomic_DNA"/>
</dbReference>
<dbReference type="InterPro" id="IPR003593">
    <property type="entry name" value="AAA+_ATPase"/>
</dbReference>
<evidence type="ECO:0000313" key="3">
    <source>
        <dbReference type="EMBL" id="GGC96930.1"/>
    </source>
</evidence>
<dbReference type="Pfam" id="PF05872">
    <property type="entry name" value="HerA_C"/>
    <property type="match status" value="1"/>
</dbReference>